<dbReference type="EMBL" id="VLLL01000007">
    <property type="protein sequence ID" value="TWJ10637.1"/>
    <property type="molecule type" value="Genomic_DNA"/>
</dbReference>
<proteinExistence type="predicted"/>
<dbReference type="RefSeq" id="WP_147141408.1">
    <property type="nucleotide sequence ID" value="NZ_BAABIJ010000003.1"/>
</dbReference>
<accession>A0A562UYF6</accession>
<protein>
    <submittedName>
        <fullName evidence="1">Uncharacterized protein DUF1579</fullName>
    </submittedName>
</protein>
<name>A0A562UYF6_9ACTN</name>
<reference evidence="1 2" key="1">
    <citation type="journal article" date="2013" name="Stand. Genomic Sci.">
        <title>Genomic Encyclopedia of Type Strains, Phase I: The one thousand microbial genomes (KMG-I) project.</title>
        <authorList>
            <person name="Kyrpides N.C."/>
            <person name="Woyke T."/>
            <person name="Eisen J.A."/>
            <person name="Garrity G."/>
            <person name="Lilburn T.G."/>
            <person name="Beck B.J."/>
            <person name="Whitman W.B."/>
            <person name="Hugenholtz P."/>
            <person name="Klenk H.P."/>
        </authorList>
    </citation>
    <scope>NUCLEOTIDE SEQUENCE [LARGE SCALE GENOMIC DNA]</scope>
    <source>
        <strain evidence="1 2">DSM 45044</strain>
    </source>
</reference>
<sequence length="148" mass="16471">MSEVTEFFDGAAGDWEGVHRLRMTPDEPYRESRLTATATPVAGHGHTLRYHWHEDGRPQDGLLLIAPAETGGGIAADWIDSWAQQPHWMRLTGSVEGGQLRLAGRYADGSWGWRIHCDPATGDSLRFTMLNVPPGESPQEVVEFVLHR</sequence>
<dbReference type="OrthoDB" id="3782589at2"/>
<evidence type="ECO:0000313" key="2">
    <source>
        <dbReference type="Proteomes" id="UP000321617"/>
    </source>
</evidence>
<organism evidence="1 2">
    <name type="scientific">Stackebrandtia albiflava</name>
    <dbReference type="NCBI Taxonomy" id="406432"/>
    <lineage>
        <taxon>Bacteria</taxon>
        <taxon>Bacillati</taxon>
        <taxon>Actinomycetota</taxon>
        <taxon>Actinomycetes</taxon>
        <taxon>Glycomycetales</taxon>
        <taxon>Glycomycetaceae</taxon>
        <taxon>Stackebrandtia</taxon>
    </lineage>
</organism>
<dbReference type="Proteomes" id="UP000321617">
    <property type="component" value="Unassembled WGS sequence"/>
</dbReference>
<dbReference type="InterPro" id="IPR011473">
    <property type="entry name" value="DUF1579"/>
</dbReference>
<gene>
    <name evidence="1" type="ORF">LX16_4057</name>
</gene>
<comment type="caution">
    <text evidence="1">The sequence shown here is derived from an EMBL/GenBank/DDBJ whole genome shotgun (WGS) entry which is preliminary data.</text>
</comment>
<dbReference type="AlphaFoldDB" id="A0A562UYF6"/>
<evidence type="ECO:0000313" key="1">
    <source>
        <dbReference type="EMBL" id="TWJ10637.1"/>
    </source>
</evidence>
<dbReference type="Pfam" id="PF07617">
    <property type="entry name" value="DUF1579"/>
    <property type="match status" value="1"/>
</dbReference>
<keyword evidence="2" id="KW-1185">Reference proteome</keyword>